<feature type="compositionally biased region" description="Polar residues" evidence="1">
    <location>
        <begin position="20"/>
        <end position="38"/>
    </location>
</feature>
<reference evidence="2" key="1">
    <citation type="submission" date="2022-10" db="EMBL/GenBank/DDBJ databases">
        <title>Culturing micro-colonial fungi from biological soil crusts in the Mojave desert and describing Neophaeococcomyces mojavensis, and introducing the new genera and species Taxawa tesnikishii.</title>
        <authorList>
            <person name="Kurbessoian T."/>
            <person name="Stajich J.E."/>
        </authorList>
    </citation>
    <scope>NUCLEOTIDE SEQUENCE</scope>
    <source>
        <strain evidence="2">TK_41</strain>
    </source>
</reference>
<evidence type="ECO:0000313" key="3">
    <source>
        <dbReference type="Proteomes" id="UP001172673"/>
    </source>
</evidence>
<dbReference type="EMBL" id="JAPDRK010000010">
    <property type="protein sequence ID" value="KAJ9608151.1"/>
    <property type="molecule type" value="Genomic_DNA"/>
</dbReference>
<keyword evidence="3" id="KW-1185">Reference proteome</keyword>
<sequence length="648" mass="70939">MASALVTTTPSRDHPLVQKRSLSSSPISKQKTSPQRSPYFNCHSDPLQDEEKDTQHCGLSPRRVHSLPRAWERRPATPYVARNDAQKIWKRVPLGVVSAADGQKWRKETTKLNTRPVKRLRVAHLEEDEDKENVRYIGSKWEDDGLATPSPKRKALECGVLPAREQDSIETDELEDDNEQLDKSDHDIASPELGIPRVSDIHADEAPDEAGDNGRLDVLDVTVPLLESEELNAPSSAVTDSPPTSESTEAMASLSNTLTKSASAHSAPGITDEEGDVAMARSTLASVETSVEDENEAYLWGFLSRTKARKEAKEHAEQENPILLEEATQSEEDEVEELALMYLDHMPMTTLQSREDPTDLPPVDQPEAPLSPRRSSRLTTRLPIPQKSVSKPSATITLKRLNGAEFVANNRETQSIAVATRQNTKSNKFAAIPVKIRLFQLTAEAKARESTIAFLGAPNTSNEETTTSKRRKRKKVVWSETLATYQDGSEPLKDSVVRDKESIAEIVTAVAQGQDGPPPDAASESESEPNPSTESKQETLADQSLQGLLKMLKEKDKNKASKGGVRKVRNLRRLNGGSVNGTPAPKKFTNTQLPVPVGSKIPTFGPSSSMAEKAKSVDGAQAQGNGSEAVKAEEGVQTRTRSRNLKSV</sequence>
<organism evidence="2 3">
    <name type="scientific">Cladophialophora chaetospira</name>
    <dbReference type="NCBI Taxonomy" id="386627"/>
    <lineage>
        <taxon>Eukaryota</taxon>
        <taxon>Fungi</taxon>
        <taxon>Dikarya</taxon>
        <taxon>Ascomycota</taxon>
        <taxon>Pezizomycotina</taxon>
        <taxon>Eurotiomycetes</taxon>
        <taxon>Chaetothyriomycetidae</taxon>
        <taxon>Chaetothyriales</taxon>
        <taxon>Herpotrichiellaceae</taxon>
        <taxon>Cladophialophora</taxon>
    </lineage>
</organism>
<evidence type="ECO:0000313" key="2">
    <source>
        <dbReference type="EMBL" id="KAJ9608151.1"/>
    </source>
</evidence>
<feature type="compositionally biased region" description="Polar residues" evidence="1">
    <location>
        <begin position="1"/>
        <end position="10"/>
    </location>
</feature>
<dbReference type="Proteomes" id="UP001172673">
    <property type="component" value="Unassembled WGS sequence"/>
</dbReference>
<comment type="caution">
    <text evidence="2">The sequence shown here is derived from an EMBL/GenBank/DDBJ whole genome shotgun (WGS) entry which is preliminary data.</text>
</comment>
<feature type="compositionally biased region" description="Low complexity" evidence="1">
    <location>
        <begin position="521"/>
        <end position="534"/>
    </location>
</feature>
<protein>
    <submittedName>
        <fullName evidence="2">Uncharacterized protein</fullName>
    </submittedName>
</protein>
<feature type="compositionally biased region" description="Acidic residues" evidence="1">
    <location>
        <begin position="168"/>
        <end position="179"/>
    </location>
</feature>
<accession>A0AA38X7C7</accession>
<feature type="region of interest" description="Disordered" evidence="1">
    <location>
        <begin position="142"/>
        <end position="276"/>
    </location>
</feature>
<feature type="compositionally biased region" description="Basic and acidic residues" evidence="1">
    <location>
        <begin position="180"/>
        <end position="189"/>
    </location>
</feature>
<gene>
    <name evidence="2" type="ORF">H2200_007139</name>
</gene>
<feature type="region of interest" description="Disordered" evidence="1">
    <location>
        <begin position="1"/>
        <end position="69"/>
    </location>
</feature>
<evidence type="ECO:0000256" key="1">
    <source>
        <dbReference type="SAM" id="MobiDB-lite"/>
    </source>
</evidence>
<feature type="region of interest" description="Disordered" evidence="1">
    <location>
        <begin position="509"/>
        <end position="540"/>
    </location>
</feature>
<dbReference type="AlphaFoldDB" id="A0AA38X7C7"/>
<feature type="compositionally biased region" description="Low complexity" evidence="1">
    <location>
        <begin position="370"/>
        <end position="381"/>
    </location>
</feature>
<feature type="region of interest" description="Disordered" evidence="1">
    <location>
        <begin position="553"/>
        <end position="648"/>
    </location>
</feature>
<feature type="region of interest" description="Disordered" evidence="1">
    <location>
        <begin position="351"/>
        <end position="381"/>
    </location>
</feature>
<feature type="compositionally biased region" description="Polar residues" evidence="1">
    <location>
        <begin position="233"/>
        <end position="264"/>
    </location>
</feature>
<proteinExistence type="predicted"/>
<name>A0AA38X7C7_9EURO</name>